<dbReference type="EMBL" id="CP003601">
    <property type="protein sequence ID" value="AFY96893.1"/>
    <property type="molecule type" value="Genomic_DNA"/>
</dbReference>
<dbReference type="PANTHER" id="PTHR43581:SF4">
    <property type="entry name" value="ATP_GTP PHOSPHATASE"/>
    <property type="match status" value="1"/>
</dbReference>
<organism evidence="2 3">
    <name type="scientific">Chamaesiphon minutus (strain ATCC 27169 / PCC 6605)</name>
    <dbReference type="NCBI Taxonomy" id="1173020"/>
    <lineage>
        <taxon>Bacteria</taxon>
        <taxon>Bacillati</taxon>
        <taxon>Cyanobacteriota</taxon>
        <taxon>Cyanophyceae</taxon>
        <taxon>Gomontiellales</taxon>
        <taxon>Chamaesiphonaceae</taxon>
        <taxon>Chamaesiphon</taxon>
    </lineage>
</organism>
<dbReference type="RefSeq" id="WP_015328781.1">
    <property type="nucleotide sequence ID" value="NC_020053.1"/>
</dbReference>
<evidence type="ECO:0000313" key="3">
    <source>
        <dbReference type="Proteomes" id="UP000010366"/>
    </source>
</evidence>
<dbReference type="eggNOG" id="COG1106">
    <property type="taxonomic scope" value="Bacteria"/>
</dbReference>
<evidence type="ECO:0000313" key="2">
    <source>
        <dbReference type="EMBL" id="AFY96893.1"/>
    </source>
</evidence>
<dbReference type="SMART" id="SM00382">
    <property type="entry name" value="AAA"/>
    <property type="match status" value="1"/>
</dbReference>
<dbReference type="AlphaFoldDB" id="K9UQD9"/>
<dbReference type="Gene3D" id="3.40.50.300">
    <property type="entry name" value="P-loop containing nucleotide triphosphate hydrolases"/>
    <property type="match status" value="2"/>
</dbReference>
<dbReference type="InterPro" id="IPR027417">
    <property type="entry name" value="P-loop_NTPase"/>
</dbReference>
<dbReference type="InterPro" id="IPR003959">
    <property type="entry name" value="ATPase_AAA_core"/>
</dbReference>
<dbReference type="GO" id="GO:0016887">
    <property type="term" value="F:ATP hydrolysis activity"/>
    <property type="evidence" value="ECO:0007669"/>
    <property type="project" value="InterPro"/>
</dbReference>
<dbReference type="SUPFAM" id="SSF52540">
    <property type="entry name" value="P-loop containing nucleoside triphosphate hydrolases"/>
    <property type="match status" value="1"/>
</dbReference>
<dbReference type="HOGENOM" id="CLU_525554_0_0_3"/>
<proteinExistence type="predicted"/>
<feature type="domain" description="AAA+ ATPase" evidence="1">
    <location>
        <begin position="28"/>
        <end position="275"/>
    </location>
</feature>
<sequence>MSISQQRLHKLEIKKLKNVKDVCISFESRNITGILGPNGYGKSTILHALACCFQPPTEGQEDYKFSNFFLPSPDALWEGSELKLVHTYRQSSHLHENVEQIYGKSSDRWKPIYKRRPTRNVHYFGVDSCVPLIEAEKRNVKINYSTKNISEDIVTTILEKASYCLNRQYTAYNIHDPGKGRKFIGVEANGIRYSALSMSAGEQKIFLLLERVFRAAKNSLILIDELDLLLHDSAMKNLIKVVSERALSYNLQVIFTTHRESIIELSDLINIRHIFGTSEKTLCFDDTKPDAINRLTGTQPRLLEVFVEDDLAVTIIKKVAGQLGISRHVSVQRFGAAINCFTVLAGLRLRGENCEYNMFVLDGDVYRTEEEQEARLKAVLTGNDEHAKSLRKLSLEKIKCLNLPENTKPEKYIHSVVISLEGTDNNEFNEIIGVAKQIVAVDDSHKYVDDIINRLDWNRDVGLSKIIDLFSSTQEWIGYVANVKDWLTLQIPLVEETTSSREV</sequence>
<accession>K9UQD9</accession>
<geneLocation type="plasmid" evidence="2 3">
    <name>pCHA6605.01</name>
</geneLocation>
<dbReference type="OrthoDB" id="9784297at2"/>
<dbReference type="Proteomes" id="UP000010366">
    <property type="component" value="Plasmid pCHA6605.01"/>
</dbReference>
<dbReference type="GO" id="GO:0005524">
    <property type="term" value="F:ATP binding"/>
    <property type="evidence" value="ECO:0007669"/>
    <property type="project" value="InterPro"/>
</dbReference>
<evidence type="ECO:0000259" key="1">
    <source>
        <dbReference type="SMART" id="SM00382"/>
    </source>
</evidence>
<dbReference type="InterPro" id="IPR038729">
    <property type="entry name" value="Rad50/SbcC_AAA"/>
</dbReference>
<dbReference type="PANTHER" id="PTHR43581">
    <property type="entry name" value="ATP/GTP PHOSPHATASE"/>
    <property type="match status" value="1"/>
</dbReference>
<dbReference type="PATRIC" id="fig|1173020.3.peg.6953"/>
<protein>
    <recommendedName>
        <fullName evidence="1">AAA+ ATPase domain-containing protein</fullName>
    </recommendedName>
</protein>
<dbReference type="Pfam" id="PF13476">
    <property type="entry name" value="AAA_23"/>
    <property type="match status" value="1"/>
</dbReference>
<dbReference type="KEGG" id="cmp:Cha6605_6054"/>
<dbReference type="GO" id="GO:0006302">
    <property type="term" value="P:double-strand break repair"/>
    <property type="evidence" value="ECO:0007669"/>
    <property type="project" value="InterPro"/>
</dbReference>
<dbReference type="InterPro" id="IPR051396">
    <property type="entry name" value="Bact_Antivir_Def_Nuclease"/>
</dbReference>
<reference evidence="2 3" key="1">
    <citation type="submission" date="2012-05" db="EMBL/GenBank/DDBJ databases">
        <title>Noncontiguous Finished plasmid 1 of genome of Chamaesiphon sp. PCC 6605.</title>
        <authorList>
            <consortium name="US DOE Joint Genome Institute"/>
            <person name="Gugger M."/>
            <person name="Coursin T."/>
            <person name="Rippka R."/>
            <person name="Tandeau De Marsac N."/>
            <person name="Huntemann M."/>
            <person name="Wei C.-L."/>
            <person name="Han J."/>
            <person name="Detter J.C."/>
            <person name="Han C."/>
            <person name="Tapia R."/>
            <person name="Chen A."/>
            <person name="Kyrpides N."/>
            <person name="Mavromatis K."/>
            <person name="Markowitz V."/>
            <person name="Szeto E."/>
            <person name="Ivanova N."/>
            <person name="Pagani I."/>
            <person name="Pati A."/>
            <person name="Goodwin L."/>
            <person name="Nordberg H.P."/>
            <person name="Cantor M.N."/>
            <person name="Hua S.X."/>
            <person name="Woyke T."/>
            <person name="Kerfeld C.A."/>
        </authorList>
    </citation>
    <scope>NUCLEOTIDE SEQUENCE [LARGE SCALE GENOMIC DNA]</scope>
    <source>
        <strain evidence="3">ATCC 27169 / PCC 6605</strain>
        <plasmid evidence="3">Plasmid pCHA6605.01</plasmid>
    </source>
</reference>
<dbReference type="InterPro" id="IPR003593">
    <property type="entry name" value="AAA+_ATPase"/>
</dbReference>
<gene>
    <name evidence="2" type="ORF">Cha6605_6054</name>
</gene>
<name>K9UQD9_CHAP6</name>
<dbReference type="Pfam" id="PF13304">
    <property type="entry name" value="AAA_21"/>
    <property type="match status" value="1"/>
</dbReference>
<keyword evidence="3" id="KW-1185">Reference proteome</keyword>
<keyword evidence="2" id="KW-0614">Plasmid</keyword>